<dbReference type="PANTHER" id="PTHR33065:SF111">
    <property type="entry name" value="DUF6598 DOMAIN-CONTAINING PROTEIN"/>
    <property type="match status" value="1"/>
</dbReference>
<feature type="region of interest" description="Disordered" evidence="1">
    <location>
        <begin position="79"/>
        <end position="105"/>
    </location>
</feature>
<evidence type="ECO:0000313" key="4">
    <source>
        <dbReference type="Proteomes" id="UP000324705"/>
    </source>
</evidence>
<accession>A0A9R0QP53</accession>
<dbReference type="Pfam" id="PF20241">
    <property type="entry name" value="DUF6598"/>
    <property type="match status" value="1"/>
</dbReference>
<keyword evidence="4" id="KW-1185">Reference proteome</keyword>
<sequence length="400" mass="44808">METLPYEIREATEVLDKGLRARAREAEQQSRTQRCGTRLPSAEEARSEGPDDAYRIQEIAEKQAMEMIQWYYDKLKEKEPDSYQDSSDYEVSSSSDDEDSCESDEDRCRRDWNRLYAGVFGSFDDITSIPAMRYTDKPAPPNSAWEDDTLHIFSIEVMGREQQKLERPLDVFGMVAARDSLDHNRNIIFSSERDNPQTISEESPYLELTGPTRAVVVSDRADFEVKLKVKGASESEDEYLSCVSIPYKIYSRPTRSRLGNKLETSKLTTLKFTFGFIVNSVEATISVRVISGSWPQSSRSLFTASTASIDHMEVALLDFGGDGLPVAADGKVQLSRRVASVELAGELRVSAEAQCEDETLTDVKAFTPRKASRSHGILNVGSCKMKVTVAWSLFDCGPFG</sequence>
<feature type="domain" description="DUF6598" evidence="2">
    <location>
        <begin position="149"/>
        <end position="389"/>
    </location>
</feature>
<dbReference type="PANTHER" id="PTHR33065">
    <property type="entry name" value="OS07G0486400 PROTEIN"/>
    <property type="match status" value="1"/>
</dbReference>
<gene>
    <name evidence="3" type="ORF">TRITD_1Bv1G054080</name>
</gene>
<protein>
    <recommendedName>
        <fullName evidence="2">DUF6598 domain-containing protein</fullName>
    </recommendedName>
</protein>
<evidence type="ECO:0000259" key="2">
    <source>
        <dbReference type="Pfam" id="PF20241"/>
    </source>
</evidence>
<dbReference type="InterPro" id="IPR046533">
    <property type="entry name" value="DUF6598"/>
</dbReference>
<feature type="region of interest" description="Disordered" evidence="1">
    <location>
        <begin position="21"/>
        <end position="52"/>
    </location>
</feature>
<reference evidence="3 4" key="1">
    <citation type="submission" date="2017-09" db="EMBL/GenBank/DDBJ databases">
        <authorList>
            <consortium name="International Durum Wheat Genome Sequencing Consortium (IDWGSC)"/>
            <person name="Milanesi L."/>
        </authorList>
    </citation>
    <scope>NUCLEOTIDE SEQUENCE [LARGE SCALE GENOMIC DNA]</scope>
    <source>
        <strain evidence="4">cv. Svevo</strain>
    </source>
</reference>
<organism evidence="3 4">
    <name type="scientific">Triticum turgidum subsp. durum</name>
    <name type="common">Durum wheat</name>
    <name type="synonym">Triticum durum</name>
    <dbReference type="NCBI Taxonomy" id="4567"/>
    <lineage>
        <taxon>Eukaryota</taxon>
        <taxon>Viridiplantae</taxon>
        <taxon>Streptophyta</taxon>
        <taxon>Embryophyta</taxon>
        <taxon>Tracheophyta</taxon>
        <taxon>Spermatophyta</taxon>
        <taxon>Magnoliopsida</taxon>
        <taxon>Liliopsida</taxon>
        <taxon>Poales</taxon>
        <taxon>Poaceae</taxon>
        <taxon>BOP clade</taxon>
        <taxon>Pooideae</taxon>
        <taxon>Triticodae</taxon>
        <taxon>Triticeae</taxon>
        <taxon>Triticinae</taxon>
        <taxon>Triticum</taxon>
    </lineage>
</organism>
<feature type="compositionally biased region" description="Low complexity" evidence="1">
    <location>
        <begin position="83"/>
        <end position="94"/>
    </location>
</feature>
<feature type="compositionally biased region" description="Acidic residues" evidence="1">
    <location>
        <begin position="95"/>
        <end position="105"/>
    </location>
</feature>
<dbReference type="OMA" id="IDHMEVG"/>
<evidence type="ECO:0000313" key="3">
    <source>
        <dbReference type="EMBL" id="VAH14814.1"/>
    </source>
</evidence>
<proteinExistence type="predicted"/>
<evidence type="ECO:0000256" key="1">
    <source>
        <dbReference type="SAM" id="MobiDB-lite"/>
    </source>
</evidence>
<feature type="compositionally biased region" description="Basic and acidic residues" evidence="1">
    <location>
        <begin position="41"/>
        <end position="52"/>
    </location>
</feature>
<dbReference type="Proteomes" id="UP000324705">
    <property type="component" value="Chromosome 1B"/>
</dbReference>
<dbReference type="AlphaFoldDB" id="A0A9R0QP53"/>
<name>A0A9R0QP53_TRITD</name>
<dbReference type="EMBL" id="LT934112">
    <property type="protein sequence ID" value="VAH14814.1"/>
    <property type="molecule type" value="Genomic_DNA"/>
</dbReference>
<dbReference type="Gramene" id="TRITD1Bv1G054080.2">
    <property type="protein sequence ID" value="TRITD1Bv1G054080.2"/>
    <property type="gene ID" value="TRITD1Bv1G054080"/>
</dbReference>